<evidence type="ECO:0000313" key="3">
    <source>
        <dbReference type="EMBL" id="QPM90552.1"/>
    </source>
</evidence>
<accession>A0A418SLF4</accession>
<evidence type="ECO:0000256" key="2">
    <source>
        <dbReference type="SAM" id="SignalP"/>
    </source>
</evidence>
<feature type="chain" id="PRO_5043814647" description="Ig-like domain-containing protein" evidence="2">
    <location>
        <begin position="23"/>
        <end position="375"/>
    </location>
</feature>
<sequence length="375" mass="40935">MPYLRNAGLIVALMVLPLPAFAHHGSSGQFDTSTTVELSGTITRIRLVNPHAYVYFDSTDENGEVVNLRCELQSGSLLKRNGWTTDMFEIGSEISITGAPDRTDPTTCYMSQITFENGVVASRHSTFDDSGTIEPEQRQTERDDGTPNIDGNWAMVREEGAPPGSGGRSEVLLTEAGTAAVEGATADDNPRYQCEATNIVMDWWFDQMVNTIEQGDDQITMTYGFMDLERTIYLDGTEMPADYAPSRAGFATGEWDDDTLVVTTTDFDEGWINAPMGGPEGAGVRPPRGDEDAGDRPARPEGARGGPPSPAKNSPELVVTERFTLNDDGTVLTREYTFEDPAYLQAPISGSDKVTLTSDAYEPYDCDDLTEERSE</sequence>
<feature type="region of interest" description="Disordered" evidence="1">
    <location>
        <begin position="269"/>
        <end position="317"/>
    </location>
</feature>
<evidence type="ECO:0008006" key="5">
    <source>
        <dbReference type="Google" id="ProtNLM"/>
    </source>
</evidence>
<feature type="compositionally biased region" description="Basic and acidic residues" evidence="1">
    <location>
        <begin position="135"/>
        <end position="145"/>
    </location>
</feature>
<dbReference type="AlphaFoldDB" id="A0A418SLF4"/>
<feature type="compositionally biased region" description="Acidic residues" evidence="1">
    <location>
        <begin position="362"/>
        <end position="375"/>
    </location>
</feature>
<protein>
    <recommendedName>
        <fullName evidence="5">Ig-like domain-containing protein</fullName>
    </recommendedName>
</protein>
<dbReference type="KEGG" id="palw:PSAL_017910"/>
<evidence type="ECO:0000256" key="1">
    <source>
        <dbReference type="SAM" id="MobiDB-lite"/>
    </source>
</evidence>
<evidence type="ECO:0000313" key="4">
    <source>
        <dbReference type="Proteomes" id="UP000283786"/>
    </source>
</evidence>
<feature type="compositionally biased region" description="Basic and acidic residues" evidence="1">
    <location>
        <begin position="287"/>
        <end position="302"/>
    </location>
</feature>
<dbReference type="Pfam" id="PF19649">
    <property type="entry name" value="DUF6152"/>
    <property type="match status" value="1"/>
</dbReference>
<organism evidence="3 4">
    <name type="scientific">Pseudooceanicola algae</name>
    <dbReference type="NCBI Taxonomy" id="1537215"/>
    <lineage>
        <taxon>Bacteria</taxon>
        <taxon>Pseudomonadati</taxon>
        <taxon>Pseudomonadota</taxon>
        <taxon>Alphaproteobacteria</taxon>
        <taxon>Rhodobacterales</taxon>
        <taxon>Paracoccaceae</taxon>
        <taxon>Pseudooceanicola</taxon>
    </lineage>
</organism>
<dbReference type="OrthoDB" id="8420938at2"/>
<dbReference type="InterPro" id="IPR046150">
    <property type="entry name" value="DUF6152"/>
</dbReference>
<dbReference type="EMBL" id="CP060436">
    <property type="protein sequence ID" value="QPM90552.1"/>
    <property type="molecule type" value="Genomic_DNA"/>
</dbReference>
<gene>
    <name evidence="3" type="ORF">PSAL_017910</name>
</gene>
<feature type="signal peptide" evidence="2">
    <location>
        <begin position="1"/>
        <end position="22"/>
    </location>
</feature>
<keyword evidence="4" id="KW-1185">Reference proteome</keyword>
<feature type="region of interest" description="Disordered" evidence="1">
    <location>
        <begin position="348"/>
        <end position="375"/>
    </location>
</feature>
<keyword evidence="2" id="KW-0732">Signal</keyword>
<proteinExistence type="predicted"/>
<feature type="region of interest" description="Disordered" evidence="1">
    <location>
        <begin position="125"/>
        <end position="149"/>
    </location>
</feature>
<name>A0A418SLF4_9RHOB</name>
<reference evidence="3 4" key="1">
    <citation type="submission" date="2020-08" db="EMBL/GenBank/DDBJ databases">
        <title>Genome sequence of Rhodobacteraceae bacterium Lw-13e.</title>
        <authorList>
            <person name="Poehlein A."/>
            <person name="Wolter L."/>
            <person name="Daniel R."/>
            <person name="Brinkhoff T."/>
        </authorList>
    </citation>
    <scope>NUCLEOTIDE SEQUENCE [LARGE SCALE GENOMIC DNA]</scope>
    <source>
        <strain evidence="3 4">Lw-13e</strain>
    </source>
</reference>
<dbReference type="Proteomes" id="UP000283786">
    <property type="component" value="Chromosome"/>
</dbReference>